<name>A0ABU0WFH0_9PROT</name>
<keyword evidence="5" id="KW-0067">ATP-binding</keyword>
<dbReference type="Pfam" id="PF00689">
    <property type="entry name" value="Cation_ATPase_C"/>
    <property type="match status" value="1"/>
</dbReference>
<dbReference type="Pfam" id="PF13246">
    <property type="entry name" value="Cation_ATPase"/>
    <property type="match status" value="1"/>
</dbReference>
<dbReference type="InterPro" id="IPR018303">
    <property type="entry name" value="ATPase_P-typ_P_site"/>
</dbReference>
<dbReference type="InterPro" id="IPR023214">
    <property type="entry name" value="HAD_sf"/>
</dbReference>
<dbReference type="Pfam" id="PF08282">
    <property type="entry name" value="Hydrolase_3"/>
    <property type="match status" value="1"/>
</dbReference>
<dbReference type="PRINTS" id="PR00119">
    <property type="entry name" value="CATATPASE"/>
</dbReference>
<dbReference type="Pfam" id="PF00690">
    <property type="entry name" value="Cation_ATPase_N"/>
    <property type="match status" value="1"/>
</dbReference>
<accession>A0ABU0WFH0</accession>
<dbReference type="SUPFAM" id="SSF81660">
    <property type="entry name" value="Metal cation-transporting ATPase, ATP-binding domain N"/>
    <property type="match status" value="1"/>
</dbReference>
<feature type="transmembrane region" description="Helical" evidence="10">
    <location>
        <begin position="782"/>
        <end position="805"/>
    </location>
</feature>
<dbReference type="InterPro" id="IPR050510">
    <property type="entry name" value="Cation_transp_ATPase_P-type"/>
</dbReference>
<dbReference type="SFLD" id="SFLDF00027">
    <property type="entry name" value="p-type_atpase"/>
    <property type="match status" value="1"/>
</dbReference>
<gene>
    <name evidence="12" type="ORF">QSG27_09670</name>
</gene>
<dbReference type="EMBL" id="JAUJFI010000034">
    <property type="protein sequence ID" value="MDQ2102959.1"/>
    <property type="molecule type" value="Genomic_DNA"/>
</dbReference>
<evidence type="ECO:0000256" key="3">
    <source>
        <dbReference type="ARBA" id="ARBA00022692"/>
    </source>
</evidence>
<dbReference type="SMART" id="SM00831">
    <property type="entry name" value="Cation_ATPase_N"/>
    <property type="match status" value="1"/>
</dbReference>
<evidence type="ECO:0000256" key="7">
    <source>
        <dbReference type="ARBA" id="ARBA00022989"/>
    </source>
</evidence>
<dbReference type="PRINTS" id="PR00120">
    <property type="entry name" value="HATPASE"/>
</dbReference>
<dbReference type="InterPro" id="IPR059000">
    <property type="entry name" value="ATPase_P-type_domA"/>
</dbReference>
<evidence type="ECO:0000256" key="1">
    <source>
        <dbReference type="ARBA" id="ARBA00004141"/>
    </source>
</evidence>
<keyword evidence="7 10" id="KW-1133">Transmembrane helix</keyword>
<dbReference type="Proteomes" id="UP001227317">
    <property type="component" value="Unassembled WGS sequence"/>
</dbReference>
<feature type="domain" description="Cation-transporting P-type ATPase N-terminal" evidence="11">
    <location>
        <begin position="23"/>
        <end position="96"/>
    </location>
</feature>
<dbReference type="InterPro" id="IPR004014">
    <property type="entry name" value="ATPase_P-typ_cation-transptr_N"/>
</dbReference>
<comment type="subcellular location">
    <subcellularLocation>
        <location evidence="1">Membrane</location>
        <topology evidence="1">Multi-pass membrane protein</topology>
    </subcellularLocation>
</comment>
<dbReference type="PROSITE" id="PS00154">
    <property type="entry name" value="ATPASE_E1_E2"/>
    <property type="match status" value="1"/>
</dbReference>
<feature type="transmembrane region" description="Helical" evidence="10">
    <location>
        <begin position="714"/>
        <end position="738"/>
    </location>
</feature>
<dbReference type="Gene3D" id="3.40.1110.10">
    <property type="entry name" value="Calcium-transporting ATPase, cytoplasmic domain N"/>
    <property type="match status" value="1"/>
</dbReference>
<keyword evidence="13" id="KW-1185">Reference proteome</keyword>
<evidence type="ECO:0000259" key="11">
    <source>
        <dbReference type="SMART" id="SM00831"/>
    </source>
</evidence>
<keyword evidence="3 10" id="KW-0812">Transmembrane</keyword>
<dbReference type="SUPFAM" id="SSF81665">
    <property type="entry name" value="Calcium ATPase, transmembrane domain M"/>
    <property type="match status" value="1"/>
</dbReference>
<dbReference type="SFLD" id="SFLDG00002">
    <property type="entry name" value="C1.7:_P-type_atpase_like"/>
    <property type="match status" value="1"/>
</dbReference>
<dbReference type="SFLD" id="SFLDS00003">
    <property type="entry name" value="Haloacid_Dehalogenase"/>
    <property type="match status" value="1"/>
</dbReference>
<dbReference type="SUPFAM" id="SSF56784">
    <property type="entry name" value="HAD-like"/>
    <property type="match status" value="1"/>
</dbReference>
<dbReference type="SUPFAM" id="SSF81653">
    <property type="entry name" value="Calcium ATPase, transduction domain A"/>
    <property type="match status" value="1"/>
</dbReference>
<organism evidence="12 13">
    <name type="scientific">Azospirillum isscasi</name>
    <dbReference type="NCBI Taxonomy" id="3053926"/>
    <lineage>
        <taxon>Bacteria</taxon>
        <taxon>Pseudomonadati</taxon>
        <taxon>Pseudomonadota</taxon>
        <taxon>Alphaproteobacteria</taxon>
        <taxon>Rhodospirillales</taxon>
        <taxon>Azospirillaceae</taxon>
        <taxon>Azospirillum</taxon>
    </lineage>
</organism>
<feature type="transmembrane region" description="Helical" evidence="10">
    <location>
        <begin position="744"/>
        <end position="762"/>
    </location>
</feature>
<feature type="region of interest" description="Disordered" evidence="9">
    <location>
        <begin position="1"/>
        <end position="60"/>
    </location>
</feature>
<feature type="transmembrane region" description="Helical" evidence="10">
    <location>
        <begin position="856"/>
        <end position="875"/>
    </location>
</feature>
<dbReference type="InterPro" id="IPR036412">
    <property type="entry name" value="HAD-like_sf"/>
</dbReference>
<dbReference type="InterPro" id="IPR044492">
    <property type="entry name" value="P_typ_ATPase_HD_dom"/>
</dbReference>
<protein>
    <submittedName>
        <fullName evidence="12">Cation-transporting P-type ATPase</fullName>
    </submittedName>
</protein>
<evidence type="ECO:0000256" key="5">
    <source>
        <dbReference type="ARBA" id="ARBA00022840"/>
    </source>
</evidence>
<evidence type="ECO:0000256" key="6">
    <source>
        <dbReference type="ARBA" id="ARBA00022967"/>
    </source>
</evidence>
<dbReference type="PANTHER" id="PTHR43294:SF20">
    <property type="entry name" value="P-TYPE ATPASE"/>
    <property type="match status" value="1"/>
</dbReference>
<dbReference type="InterPro" id="IPR006068">
    <property type="entry name" value="ATPase_P-typ_cation-transptr_C"/>
</dbReference>
<dbReference type="NCBIfam" id="TIGR01494">
    <property type="entry name" value="ATPase_P-type"/>
    <property type="match status" value="2"/>
</dbReference>
<feature type="transmembrane region" description="Helical" evidence="10">
    <location>
        <begin position="263"/>
        <end position="281"/>
    </location>
</feature>
<feature type="transmembrane region" description="Helical" evidence="10">
    <location>
        <begin position="72"/>
        <end position="94"/>
    </location>
</feature>
<feature type="transmembrane region" description="Helical" evidence="10">
    <location>
        <begin position="293"/>
        <end position="319"/>
    </location>
</feature>
<evidence type="ECO:0000256" key="4">
    <source>
        <dbReference type="ARBA" id="ARBA00022741"/>
    </source>
</evidence>
<dbReference type="InterPro" id="IPR023299">
    <property type="entry name" value="ATPase_P-typ_cyto_dom_N"/>
</dbReference>
<proteinExistence type="inferred from homology"/>
<dbReference type="Gene3D" id="2.70.150.10">
    <property type="entry name" value="Calcium-transporting ATPase, cytoplasmic transduction domain A"/>
    <property type="match status" value="1"/>
</dbReference>
<sequence>MSPHDRSGPGTIVAPEASTDPLPWHAQPPDRALAALDSPDDGLTPDEAADRLRRYGPNRLTPPPRRSALMRFLAQFDNLLIYVLIAAGVVTVLLGEFVDAAVIAGVVLINAAIGYVQEGKAEQALDAIRNMLSPHAVVLRGGRQVTVPAEELVPGDRVLLASGDKVPADLRLVRVKGLRVQEAALTGESVPVAKSADAVAPDAPLAERGGMAYSGTLVAQGQAMGVVVATGDATELGRIGTLLAGVEELTTPLLAQMAVFGRWLTIGILGLTALTFLYGSLVQGEHWADMVMAAVGLAVAAIPEGLPAVMTITLAIGVTRMARRNAIIRRLPAVETLGSVGIICSDKTGTLTRNELVVQTVVTAAGDCAVTGTGYRPEGEFRRGGKALDPGADPVLTELAHAALLCNDAELQHGEEDGDGSGGWTVAGDPTDGALLALAIKAGLDAREEAARRPRTDVIPFESEHKFMATLHHDHEGHGLLYVKGAPERVLSMCAHVRAADGGSGPLDAAHWLTRVEELAAQGQRVLALAARPALPGQTVLNMSDVQEGLVLLGLCGFIDPAREEAVAAVAQCQAAGIRVKMITGDHAGTAQAIGRQFNLSGDAVSGSDLDRLDDEALVAVARDADVFARTAPEHKLRLVRALQKAGHTVAMTGDGVNDAPALKRADVGVAMGCKGTEAAKEAASMVLADDNFASIAHAVEEGRTVYDNLRKTILFMLPTNGAQALVILVAVLAGYTLPITPVQILWVNMVTAVTLGLALAFEPPEAAVMKRPPRPQDEPILPGFLIGRMVLVMALLVSASFGFFLLHEGHDDPTPVARTMAVNALVMGEIFFLLNARAVTASVMNRQGLFGSRPVWISIGLMLVFQLAFTYAPPLQALFGTASVDWTQWVAMMAAGLVIFLAVEAEKAVTRRLIARRACFRPR</sequence>
<dbReference type="Gene3D" id="1.20.1110.10">
    <property type="entry name" value="Calcium-transporting ATPase, transmembrane domain"/>
    <property type="match status" value="1"/>
</dbReference>
<comment type="similarity">
    <text evidence="2">Belongs to the cation transport ATPase (P-type) (TC 3.A.3) family. Type IIA subfamily.</text>
</comment>
<dbReference type="Pfam" id="PF00122">
    <property type="entry name" value="E1-E2_ATPase"/>
    <property type="match status" value="1"/>
</dbReference>
<evidence type="ECO:0000256" key="9">
    <source>
        <dbReference type="SAM" id="MobiDB-lite"/>
    </source>
</evidence>
<comment type="caution">
    <text evidence="12">The sequence shown here is derived from an EMBL/GenBank/DDBJ whole genome shotgun (WGS) entry which is preliminary data.</text>
</comment>
<evidence type="ECO:0000313" key="12">
    <source>
        <dbReference type="EMBL" id="MDQ2102959.1"/>
    </source>
</evidence>
<keyword evidence="8 10" id="KW-0472">Membrane</keyword>
<dbReference type="CDD" id="cd02080">
    <property type="entry name" value="P-type_ATPase_cation"/>
    <property type="match status" value="1"/>
</dbReference>
<dbReference type="Gene3D" id="3.40.50.1000">
    <property type="entry name" value="HAD superfamily/HAD-like"/>
    <property type="match status" value="1"/>
</dbReference>
<dbReference type="InterPro" id="IPR008250">
    <property type="entry name" value="ATPase_P-typ_transduc_dom_A_sf"/>
</dbReference>
<keyword evidence="4" id="KW-0547">Nucleotide-binding</keyword>
<dbReference type="InterPro" id="IPR001757">
    <property type="entry name" value="P_typ_ATPase"/>
</dbReference>
<dbReference type="RefSeq" id="WP_306705532.1">
    <property type="nucleotide sequence ID" value="NZ_JAUJFI010000034.1"/>
</dbReference>
<feature type="transmembrane region" description="Helical" evidence="10">
    <location>
        <begin position="887"/>
        <end position="904"/>
    </location>
</feature>
<evidence type="ECO:0000256" key="10">
    <source>
        <dbReference type="SAM" id="Phobius"/>
    </source>
</evidence>
<keyword evidence="6" id="KW-1278">Translocase</keyword>
<evidence type="ECO:0000313" key="13">
    <source>
        <dbReference type="Proteomes" id="UP001227317"/>
    </source>
</evidence>
<feature type="transmembrane region" description="Helical" evidence="10">
    <location>
        <begin position="817"/>
        <end position="835"/>
    </location>
</feature>
<evidence type="ECO:0000256" key="2">
    <source>
        <dbReference type="ARBA" id="ARBA00005675"/>
    </source>
</evidence>
<dbReference type="InterPro" id="IPR023298">
    <property type="entry name" value="ATPase_P-typ_TM_dom_sf"/>
</dbReference>
<reference evidence="12 13" key="1">
    <citation type="submission" date="2023-06" db="EMBL/GenBank/DDBJ databases">
        <title>Azospirillum isscasensis sp.nov, a bacterium isolated from rhizosphere soil of rice.</title>
        <authorList>
            <person name="Wang H."/>
        </authorList>
    </citation>
    <scope>NUCLEOTIDE SEQUENCE [LARGE SCALE GENOMIC DNA]</scope>
    <source>
        <strain evidence="12 13">C340-1</strain>
    </source>
</reference>
<evidence type="ECO:0000256" key="8">
    <source>
        <dbReference type="ARBA" id="ARBA00023136"/>
    </source>
</evidence>
<dbReference type="PANTHER" id="PTHR43294">
    <property type="entry name" value="SODIUM/POTASSIUM-TRANSPORTING ATPASE SUBUNIT ALPHA"/>
    <property type="match status" value="1"/>
</dbReference>